<dbReference type="Gene3D" id="3.40.50.12580">
    <property type="match status" value="1"/>
</dbReference>
<dbReference type="InterPro" id="IPR007554">
    <property type="entry name" value="Glycerophosphate_synth"/>
</dbReference>
<evidence type="ECO:0000313" key="1">
    <source>
        <dbReference type="EMBL" id="XCH27866.1"/>
    </source>
</evidence>
<dbReference type="GO" id="GO:0016020">
    <property type="term" value="C:membrane"/>
    <property type="evidence" value="ECO:0007669"/>
    <property type="project" value="InterPro"/>
</dbReference>
<dbReference type="RefSeq" id="WP_353723105.1">
    <property type="nucleotide sequence ID" value="NZ_CP159289.1"/>
</dbReference>
<dbReference type="GO" id="GO:0047355">
    <property type="term" value="F:CDP-glycerol glycerophosphotransferase activity"/>
    <property type="evidence" value="ECO:0007669"/>
    <property type="project" value="InterPro"/>
</dbReference>
<dbReference type="Pfam" id="PF04464">
    <property type="entry name" value="Glyphos_transf"/>
    <property type="match status" value="1"/>
</dbReference>
<protein>
    <submittedName>
        <fullName evidence="1">CDP-glycerol glycerophosphotransferase family protein</fullName>
    </submittedName>
</protein>
<dbReference type="InterPro" id="IPR043148">
    <property type="entry name" value="TagF_C"/>
</dbReference>
<proteinExistence type="predicted"/>
<gene>
    <name evidence="1" type="ORF">ABV298_16335</name>
</gene>
<dbReference type="EMBL" id="CP159289">
    <property type="protein sequence ID" value="XCH27866.1"/>
    <property type="molecule type" value="Genomic_DNA"/>
</dbReference>
<name>A0AAU8FTB9_9BACT</name>
<dbReference type="AlphaFoldDB" id="A0AAU8FTB9"/>
<accession>A0AAU8FTB9</accession>
<organism evidence="1">
    <name type="scientific">Dyadobacter sp. 676</name>
    <dbReference type="NCBI Taxonomy" id="3088362"/>
    <lineage>
        <taxon>Bacteria</taxon>
        <taxon>Pseudomonadati</taxon>
        <taxon>Bacteroidota</taxon>
        <taxon>Cytophagia</taxon>
        <taxon>Cytophagales</taxon>
        <taxon>Spirosomataceae</taxon>
        <taxon>Dyadobacter</taxon>
    </lineage>
</organism>
<reference evidence="1" key="1">
    <citation type="submission" date="2024-06" db="EMBL/GenBank/DDBJ databases">
        <title>Sequencing and assembly of the genome of Dyadobacter sp. strain 676, a symbiont of Cyamopsis tetragonoloba.</title>
        <authorList>
            <person name="Guro P."/>
            <person name="Sazanova A."/>
            <person name="Kuznetsova I."/>
            <person name="Belimov A."/>
            <person name="Safronova V."/>
        </authorList>
    </citation>
    <scope>NUCLEOTIDE SEQUENCE</scope>
    <source>
        <strain evidence="1">676</strain>
    </source>
</reference>
<sequence length="454" mass="52873">MEKSDKQHLLILVTNPFAILNLIHSGLAGELDKTFRISIMSDLLTKVDVNRFNEHFHLEMQWLATPVPTLSILDKWLRTLQMLIFGYYFDLATLRIKLTEYPALHWLFSVIWQALLLRSFCGRLLVFMRTWLIRRTGRPARYGSLPEQEFCAVLSSSPLDLRENKIVNFLKAKGIRCIAMIISWDNLTSKGVMNMQPDLVLVWNKLMSLEYRRLYSFWGNTGLVRIIGIPRFDIYFKEAVFTQKQSDFKRLLGISCDTRIILYSTGAAKHHICQNYIIEDLLTYARARQDMMVVVRCHPHDAPERYLRYDGIQNLRILWPMGENDTSIPPPDFLEMLASQLAACDVCVQVASTIFLEAAACNKPTIGIAYDEDPDIPYIRSVRRFYDYSHQLPLDEFLPDHTVRNKRDLFEKLDEILAGGHSRKNLREAIKPFIHYDTPDSVRFTAQCIREWLD</sequence>
<dbReference type="SUPFAM" id="SSF53756">
    <property type="entry name" value="UDP-Glycosyltransferase/glycogen phosphorylase"/>
    <property type="match status" value="1"/>
</dbReference>